<dbReference type="RefSeq" id="XP_005780703.1">
    <property type="nucleotide sequence ID" value="XM_005780646.1"/>
</dbReference>
<sequence>MSVSVFFTFVALAAAAPTAQRSVIFSRVPLRVSKARIPLLLPQPARTAALDSIIPADLSEAVPRLPDGDRADSMTFTELCDAMASVNRGKQQQQPGLWRRAAGLA</sequence>
<keyword evidence="4" id="KW-1185">Reference proteome</keyword>
<dbReference type="EnsemblProtists" id="EOD28274">
    <property type="protein sequence ID" value="EOD28274"/>
    <property type="gene ID" value="EMIHUDRAFT_234880"/>
</dbReference>
<dbReference type="EnsemblProtists" id="EOD40769">
    <property type="protein sequence ID" value="EOD40769"/>
    <property type="gene ID" value="EMIHUDRAFT_454199"/>
</dbReference>
<proteinExistence type="predicted"/>
<dbReference type="KEGG" id="ehx:EMIHUDRAFT_454199"/>
<feature type="region of interest" description="Disordered" evidence="1">
    <location>
        <begin position="86"/>
        <end position="105"/>
    </location>
</feature>
<evidence type="ECO:0000313" key="3">
    <source>
        <dbReference type="EnsemblProtists" id="EOD28274"/>
    </source>
</evidence>
<dbReference type="GeneID" id="17286040"/>
<evidence type="ECO:0000256" key="2">
    <source>
        <dbReference type="SAM" id="SignalP"/>
    </source>
</evidence>
<dbReference type="AlphaFoldDB" id="A0A0D3JXN9"/>
<dbReference type="GeneID" id="17273819"/>
<dbReference type="HOGENOM" id="CLU_2241678_0_0_1"/>
<dbReference type="RefSeq" id="XP_005793198.1">
    <property type="nucleotide sequence ID" value="XM_005793141.1"/>
</dbReference>
<feature type="signal peptide" evidence="2">
    <location>
        <begin position="1"/>
        <end position="15"/>
    </location>
</feature>
<organism evidence="3 4">
    <name type="scientific">Emiliania huxleyi (strain CCMP1516)</name>
    <dbReference type="NCBI Taxonomy" id="280463"/>
    <lineage>
        <taxon>Eukaryota</taxon>
        <taxon>Haptista</taxon>
        <taxon>Haptophyta</taxon>
        <taxon>Prymnesiophyceae</taxon>
        <taxon>Isochrysidales</taxon>
        <taxon>Noelaerhabdaceae</taxon>
        <taxon>Emiliania</taxon>
    </lineage>
</organism>
<reference evidence="3" key="2">
    <citation type="submission" date="2024-10" db="UniProtKB">
        <authorList>
            <consortium name="EnsemblProtists"/>
        </authorList>
    </citation>
    <scope>IDENTIFICATION</scope>
</reference>
<evidence type="ECO:0000256" key="1">
    <source>
        <dbReference type="SAM" id="MobiDB-lite"/>
    </source>
</evidence>
<name>A0A0D3JXN9_EMIH1</name>
<dbReference type="PaxDb" id="2903-EOD28274"/>
<reference evidence="4" key="1">
    <citation type="journal article" date="2013" name="Nature">
        <title>Pan genome of the phytoplankton Emiliania underpins its global distribution.</title>
        <authorList>
            <person name="Read B.A."/>
            <person name="Kegel J."/>
            <person name="Klute M.J."/>
            <person name="Kuo A."/>
            <person name="Lefebvre S.C."/>
            <person name="Maumus F."/>
            <person name="Mayer C."/>
            <person name="Miller J."/>
            <person name="Monier A."/>
            <person name="Salamov A."/>
            <person name="Young J."/>
            <person name="Aguilar M."/>
            <person name="Claverie J.M."/>
            <person name="Frickenhaus S."/>
            <person name="Gonzalez K."/>
            <person name="Herman E.K."/>
            <person name="Lin Y.C."/>
            <person name="Napier J."/>
            <person name="Ogata H."/>
            <person name="Sarno A.F."/>
            <person name="Shmutz J."/>
            <person name="Schroeder D."/>
            <person name="de Vargas C."/>
            <person name="Verret F."/>
            <person name="von Dassow P."/>
            <person name="Valentin K."/>
            <person name="Van de Peer Y."/>
            <person name="Wheeler G."/>
            <person name="Dacks J.B."/>
            <person name="Delwiche C.F."/>
            <person name="Dyhrman S.T."/>
            <person name="Glockner G."/>
            <person name="John U."/>
            <person name="Richards T."/>
            <person name="Worden A.Z."/>
            <person name="Zhang X."/>
            <person name="Grigoriev I.V."/>
            <person name="Allen A.E."/>
            <person name="Bidle K."/>
            <person name="Borodovsky M."/>
            <person name="Bowler C."/>
            <person name="Brownlee C."/>
            <person name="Cock J.M."/>
            <person name="Elias M."/>
            <person name="Gladyshev V.N."/>
            <person name="Groth M."/>
            <person name="Guda C."/>
            <person name="Hadaegh A."/>
            <person name="Iglesias-Rodriguez M.D."/>
            <person name="Jenkins J."/>
            <person name="Jones B.M."/>
            <person name="Lawson T."/>
            <person name="Leese F."/>
            <person name="Lindquist E."/>
            <person name="Lobanov A."/>
            <person name="Lomsadze A."/>
            <person name="Malik S.B."/>
            <person name="Marsh M.E."/>
            <person name="Mackinder L."/>
            <person name="Mock T."/>
            <person name="Mueller-Roeber B."/>
            <person name="Pagarete A."/>
            <person name="Parker M."/>
            <person name="Probert I."/>
            <person name="Quesneville H."/>
            <person name="Raines C."/>
            <person name="Rensing S.A."/>
            <person name="Riano-Pachon D.M."/>
            <person name="Richier S."/>
            <person name="Rokitta S."/>
            <person name="Shiraiwa Y."/>
            <person name="Soanes D.M."/>
            <person name="van der Giezen M."/>
            <person name="Wahlund T.M."/>
            <person name="Williams B."/>
            <person name="Wilson W."/>
            <person name="Wolfe G."/>
            <person name="Wurch L.L."/>
        </authorList>
    </citation>
    <scope>NUCLEOTIDE SEQUENCE</scope>
</reference>
<dbReference type="Proteomes" id="UP000013827">
    <property type="component" value="Unassembled WGS sequence"/>
</dbReference>
<dbReference type="KEGG" id="ehx:EMIHUDRAFT_234880"/>
<evidence type="ECO:0000313" key="4">
    <source>
        <dbReference type="Proteomes" id="UP000013827"/>
    </source>
</evidence>
<protein>
    <submittedName>
        <fullName evidence="3">Uncharacterized protein</fullName>
    </submittedName>
</protein>
<feature type="chain" id="PRO_5044053609" evidence="2">
    <location>
        <begin position="16"/>
        <end position="105"/>
    </location>
</feature>
<accession>A0A0D3JXN9</accession>
<keyword evidence="2" id="KW-0732">Signal</keyword>